<organism evidence="1 2">
    <name type="scientific">Neisseria subflava</name>
    <dbReference type="NCBI Taxonomy" id="28449"/>
    <lineage>
        <taxon>Bacteria</taxon>
        <taxon>Pseudomonadati</taxon>
        <taxon>Pseudomonadota</taxon>
        <taxon>Betaproteobacteria</taxon>
        <taxon>Neisseriales</taxon>
        <taxon>Neisseriaceae</taxon>
        <taxon>Neisseria</taxon>
    </lineage>
</organism>
<name>A0A9X9QYJ7_NEISU</name>
<proteinExistence type="predicted"/>
<sequence>MNQMQVKNEAADIQSVKLDYPIRVHTANGENLLESLPVRRLTVGDLRAVAGLKTDAEQELAMMARITGLVPEDLDLLDLADYQKLQLFFRNSAGGTGGTE</sequence>
<dbReference type="Pfam" id="PF10109">
    <property type="entry name" value="Phage_TAC_7"/>
    <property type="match status" value="1"/>
</dbReference>
<comment type="caution">
    <text evidence="1">The sequence shown here is derived from an EMBL/GenBank/DDBJ whole genome shotgun (WGS) entry which is preliminary data.</text>
</comment>
<dbReference type="RefSeq" id="WP_204788546.1">
    <property type="nucleotide sequence ID" value="NZ_CABFLZ010000033.1"/>
</dbReference>
<accession>A0A9X9QYJ7</accession>
<evidence type="ECO:0000313" key="2">
    <source>
        <dbReference type="Proteomes" id="UP000626795"/>
    </source>
</evidence>
<reference evidence="1" key="1">
    <citation type="submission" date="2019-05" db="EMBL/GenBank/DDBJ databases">
        <authorList>
            <person name="Hibberd M."/>
        </authorList>
    </citation>
    <scope>NUCLEOTIDE SEQUENCE</scope>
    <source>
        <strain evidence="1">Neisseria_subflava_BgEED23</strain>
    </source>
</reference>
<dbReference type="AlphaFoldDB" id="A0A9X9QYJ7"/>
<protein>
    <submittedName>
        <fullName evidence="1">Mu-like prophage FluMu protein gp41</fullName>
    </submittedName>
</protein>
<dbReference type="InterPro" id="IPR019289">
    <property type="entry name" value="Phage_tail_E/E"/>
</dbReference>
<gene>
    <name evidence="1" type="ORF">ONOEEDHL_00671</name>
</gene>
<evidence type="ECO:0000313" key="1">
    <source>
        <dbReference type="EMBL" id="VTY07700.1"/>
    </source>
</evidence>
<dbReference type="Proteomes" id="UP000626795">
    <property type="component" value="Unassembled WGS sequence"/>
</dbReference>
<dbReference type="EMBL" id="CABFLZ010000033">
    <property type="protein sequence ID" value="VTY07700.1"/>
    <property type="molecule type" value="Genomic_DNA"/>
</dbReference>
<keyword evidence="2" id="KW-1185">Reference proteome</keyword>